<dbReference type="InterPro" id="IPR017925">
    <property type="entry name" value="DHFR_CS"/>
</dbReference>
<evidence type="ECO:0000256" key="7">
    <source>
        <dbReference type="ARBA" id="ARBA00025067"/>
    </source>
</evidence>
<evidence type="ECO:0000313" key="11">
    <source>
        <dbReference type="EMBL" id="MDC3983282.1"/>
    </source>
</evidence>
<keyword evidence="6 8" id="KW-0560">Oxidoreductase</keyword>
<dbReference type="InterPro" id="IPR012259">
    <property type="entry name" value="DHFR"/>
</dbReference>
<dbReference type="FunFam" id="3.40.430.10:FF:000001">
    <property type="entry name" value="Dihydrofolate reductase"/>
    <property type="match status" value="1"/>
</dbReference>
<dbReference type="SUPFAM" id="SSF53597">
    <property type="entry name" value="Dihydrofolate reductase-like"/>
    <property type="match status" value="1"/>
</dbReference>
<comment type="caution">
    <text evidence="12">The sequence shown here is derived from an EMBL/GenBank/DDBJ whole genome shotgun (WGS) entry which is preliminary data.</text>
</comment>
<evidence type="ECO:0000256" key="9">
    <source>
        <dbReference type="RuleBase" id="RU004474"/>
    </source>
</evidence>
<evidence type="ECO:0000256" key="8">
    <source>
        <dbReference type="PIRNR" id="PIRNR000194"/>
    </source>
</evidence>
<dbReference type="InterPro" id="IPR001796">
    <property type="entry name" value="DHFR_dom"/>
</dbReference>
<dbReference type="GO" id="GO:0046654">
    <property type="term" value="P:tetrahydrofolate biosynthetic process"/>
    <property type="evidence" value="ECO:0007669"/>
    <property type="project" value="InterPro"/>
</dbReference>
<evidence type="ECO:0000313" key="12">
    <source>
        <dbReference type="EMBL" id="MDC3985138.1"/>
    </source>
</evidence>
<gene>
    <name evidence="11" type="ORF">KEG57_22410</name>
    <name evidence="12" type="ORF">KEG57_31965</name>
</gene>
<evidence type="ECO:0000313" key="13">
    <source>
        <dbReference type="Proteomes" id="UP001151081"/>
    </source>
</evidence>
<dbReference type="GO" id="GO:0005829">
    <property type="term" value="C:cytosol"/>
    <property type="evidence" value="ECO:0007669"/>
    <property type="project" value="TreeGrafter"/>
</dbReference>
<dbReference type="PRINTS" id="PR00070">
    <property type="entry name" value="DHFR"/>
</dbReference>
<dbReference type="PROSITE" id="PS51330">
    <property type="entry name" value="DHFR_2"/>
    <property type="match status" value="1"/>
</dbReference>
<dbReference type="RefSeq" id="WP_272421099.1">
    <property type="nucleotide sequence ID" value="NZ_JAGTJJ010000012.1"/>
</dbReference>
<reference evidence="12 13" key="1">
    <citation type="submission" date="2021-04" db="EMBL/GenBank/DDBJ databases">
        <title>Genome analysis of Polyangium sp.</title>
        <authorList>
            <person name="Li Y."/>
            <person name="Wang J."/>
        </authorList>
    </citation>
    <scope>NUCLEOTIDE SEQUENCE [LARGE SCALE GENOMIC DNA]</scope>
    <source>
        <strain evidence="12 13">SDU14</strain>
    </source>
</reference>
<dbReference type="EC" id="1.5.1.3" evidence="3 8"/>
<dbReference type="EMBL" id="JAGTJJ010000026">
    <property type="protein sequence ID" value="MDC3985138.1"/>
    <property type="molecule type" value="Genomic_DNA"/>
</dbReference>
<dbReference type="GO" id="GO:0006730">
    <property type="term" value="P:one-carbon metabolic process"/>
    <property type="evidence" value="ECO:0007669"/>
    <property type="project" value="UniProtKB-KW"/>
</dbReference>
<comment type="pathway">
    <text evidence="1 8">Cofactor biosynthesis; tetrahydrofolate biosynthesis; 5,6,7,8-tetrahydrofolate from 7,8-dihydrofolate: step 1/1.</text>
</comment>
<dbReference type="GO" id="GO:0004146">
    <property type="term" value="F:dihydrofolate reductase activity"/>
    <property type="evidence" value="ECO:0007669"/>
    <property type="project" value="UniProtKB-EC"/>
</dbReference>
<dbReference type="GO" id="GO:0046655">
    <property type="term" value="P:folic acid metabolic process"/>
    <property type="evidence" value="ECO:0007669"/>
    <property type="project" value="TreeGrafter"/>
</dbReference>
<dbReference type="PIRSF" id="PIRSF000194">
    <property type="entry name" value="DHFR"/>
    <property type="match status" value="1"/>
</dbReference>
<evidence type="ECO:0000256" key="2">
    <source>
        <dbReference type="ARBA" id="ARBA00009539"/>
    </source>
</evidence>
<dbReference type="GO" id="GO:0046452">
    <property type="term" value="P:dihydrofolate metabolic process"/>
    <property type="evidence" value="ECO:0007669"/>
    <property type="project" value="TreeGrafter"/>
</dbReference>
<name>A0A9X3XA22_9BACT</name>
<dbReference type="Gene3D" id="3.40.430.10">
    <property type="entry name" value="Dihydrofolate Reductase, subunit A"/>
    <property type="match status" value="1"/>
</dbReference>
<dbReference type="Pfam" id="PF00186">
    <property type="entry name" value="DHFR_1"/>
    <property type="match status" value="1"/>
</dbReference>
<comment type="similarity">
    <text evidence="2 8 9">Belongs to the dihydrofolate reductase family.</text>
</comment>
<evidence type="ECO:0000256" key="3">
    <source>
        <dbReference type="ARBA" id="ARBA00012856"/>
    </source>
</evidence>
<dbReference type="Proteomes" id="UP001151081">
    <property type="component" value="Unassembled WGS sequence"/>
</dbReference>
<keyword evidence="13" id="KW-1185">Reference proteome</keyword>
<dbReference type="PANTHER" id="PTHR48069:SF3">
    <property type="entry name" value="DIHYDROFOLATE REDUCTASE"/>
    <property type="match status" value="1"/>
</dbReference>
<dbReference type="EMBL" id="JAGTJJ010000012">
    <property type="protein sequence ID" value="MDC3983282.1"/>
    <property type="molecule type" value="Genomic_DNA"/>
</dbReference>
<proteinExistence type="inferred from homology"/>
<evidence type="ECO:0000259" key="10">
    <source>
        <dbReference type="PROSITE" id="PS51330"/>
    </source>
</evidence>
<organism evidence="12 13">
    <name type="scientific">Polyangium jinanense</name>
    <dbReference type="NCBI Taxonomy" id="2829994"/>
    <lineage>
        <taxon>Bacteria</taxon>
        <taxon>Pseudomonadati</taxon>
        <taxon>Myxococcota</taxon>
        <taxon>Polyangia</taxon>
        <taxon>Polyangiales</taxon>
        <taxon>Polyangiaceae</taxon>
        <taxon>Polyangium</taxon>
    </lineage>
</organism>
<evidence type="ECO:0000256" key="1">
    <source>
        <dbReference type="ARBA" id="ARBA00004903"/>
    </source>
</evidence>
<comment type="function">
    <text evidence="7 8">Key enzyme in folate metabolism. Catalyzes an essential reaction for de novo glycine and purine synthesis, and for DNA precursor synthesis.</text>
</comment>
<feature type="domain" description="DHFR" evidence="10">
    <location>
        <begin position="6"/>
        <end position="171"/>
    </location>
</feature>
<dbReference type="PANTHER" id="PTHR48069">
    <property type="entry name" value="DIHYDROFOLATE REDUCTASE"/>
    <property type="match status" value="1"/>
</dbReference>
<dbReference type="CDD" id="cd00209">
    <property type="entry name" value="DHFR"/>
    <property type="match status" value="1"/>
</dbReference>
<keyword evidence="4 8" id="KW-0554">One-carbon metabolism</keyword>
<keyword evidence="5 8" id="KW-0521">NADP</keyword>
<comment type="catalytic activity">
    <reaction evidence="8">
        <text>(6S)-5,6,7,8-tetrahydrofolate + NADP(+) = 7,8-dihydrofolate + NADPH + H(+)</text>
        <dbReference type="Rhea" id="RHEA:15009"/>
        <dbReference type="ChEBI" id="CHEBI:15378"/>
        <dbReference type="ChEBI" id="CHEBI:57451"/>
        <dbReference type="ChEBI" id="CHEBI:57453"/>
        <dbReference type="ChEBI" id="CHEBI:57783"/>
        <dbReference type="ChEBI" id="CHEBI:58349"/>
        <dbReference type="EC" id="1.5.1.3"/>
    </reaction>
</comment>
<evidence type="ECO:0000256" key="5">
    <source>
        <dbReference type="ARBA" id="ARBA00022857"/>
    </source>
</evidence>
<protein>
    <recommendedName>
        <fullName evidence="3 8">Dihydrofolate reductase</fullName>
        <ecNumber evidence="3 8">1.5.1.3</ecNumber>
    </recommendedName>
</protein>
<dbReference type="GO" id="GO:0070401">
    <property type="term" value="F:NADP+ binding"/>
    <property type="evidence" value="ECO:0007669"/>
    <property type="project" value="UniProtKB-ARBA"/>
</dbReference>
<dbReference type="InterPro" id="IPR024072">
    <property type="entry name" value="DHFR-like_dom_sf"/>
</dbReference>
<dbReference type="PROSITE" id="PS00075">
    <property type="entry name" value="DHFR_1"/>
    <property type="match status" value="1"/>
</dbReference>
<accession>A0A9X3XA22</accession>
<evidence type="ECO:0000256" key="6">
    <source>
        <dbReference type="ARBA" id="ARBA00023002"/>
    </source>
</evidence>
<dbReference type="AlphaFoldDB" id="A0A9X3XA22"/>
<sequence>MTTEPRLALIAAVAENGVIGVDNRLPWRLPGDLAHFKATTMGKPIVMGRKTWESIGAKPLPGRKNLVVTRKDDYRAPGAVVCHSFAEAIGRARLFAAEVGAGEIVVIGGEALFAEALAQADRLYLTEVHARPAGDAFFPAFDRAEWREITRRDEPEQGTTSPAYSILVLDRNRPAS</sequence>
<evidence type="ECO:0000256" key="4">
    <source>
        <dbReference type="ARBA" id="ARBA00022563"/>
    </source>
</evidence>